<feature type="transmembrane region" description="Helical" evidence="6">
    <location>
        <begin position="190"/>
        <end position="210"/>
    </location>
</feature>
<dbReference type="CDD" id="cd06225">
    <property type="entry name" value="HAMP"/>
    <property type="match status" value="1"/>
</dbReference>
<dbReference type="PROSITE" id="PS50885">
    <property type="entry name" value="HAMP"/>
    <property type="match status" value="1"/>
</dbReference>
<evidence type="ECO:0000313" key="9">
    <source>
        <dbReference type="EMBL" id="MFC5494037.1"/>
    </source>
</evidence>
<dbReference type="InterPro" id="IPR047347">
    <property type="entry name" value="YvaQ-like_sensor"/>
</dbReference>
<dbReference type="PANTHER" id="PTHR32089:SF112">
    <property type="entry name" value="LYSOZYME-LIKE PROTEIN-RELATED"/>
    <property type="match status" value="1"/>
</dbReference>
<dbReference type="Gene3D" id="1.10.287.950">
    <property type="entry name" value="Methyl-accepting chemotaxis protein"/>
    <property type="match status" value="1"/>
</dbReference>
<feature type="transmembrane region" description="Helical" evidence="6">
    <location>
        <begin position="12"/>
        <end position="32"/>
    </location>
</feature>
<dbReference type="Pfam" id="PF00672">
    <property type="entry name" value="HAMP"/>
    <property type="match status" value="1"/>
</dbReference>
<accession>A0ABW0N290</accession>
<feature type="domain" description="Methyl-accepting transducer" evidence="7">
    <location>
        <begin position="271"/>
        <end position="514"/>
    </location>
</feature>
<name>A0ABW0N290_9ACTN</name>
<dbReference type="InterPro" id="IPR003660">
    <property type="entry name" value="HAMP_dom"/>
</dbReference>
<dbReference type="CDD" id="cd19411">
    <property type="entry name" value="MCP2201-like_sensor"/>
    <property type="match status" value="1"/>
</dbReference>
<comment type="caution">
    <text evidence="9">The sequence shown here is derived from an EMBL/GenBank/DDBJ whole genome shotgun (WGS) entry which is preliminary data.</text>
</comment>
<evidence type="ECO:0000256" key="1">
    <source>
        <dbReference type="ARBA" id="ARBA00022692"/>
    </source>
</evidence>
<evidence type="ECO:0000256" key="6">
    <source>
        <dbReference type="SAM" id="Phobius"/>
    </source>
</evidence>
<dbReference type="PROSITE" id="PS50111">
    <property type="entry name" value="CHEMOTAXIS_TRANSDUC_2"/>
    <property type="match status" value="1"/>
</dbReference>
<dbReference type="SMART" id="SM00283">
    <property type="entry name" value="MA"/>
    <property type="match status" value="1"/>
</dbReference>
<comment type="similarity">
    <text evidence="4">Belongs to the methyl-accepting chemotaxis (MCP) protein family.</text>
</comment>
<keyword evidence="10" id="KW-1185">Reference proteome</keyword>
<evidence type="ECO:0000259" key="7">
    <source>
        <dbReference type="PROSITE" id="PS50111"/>
    </source>
</evidence>
<dbReference type="InterPro" id="IPR004089">
    <property type="entry name" value="MCPsignal_dom"/>
</dbReference>
<dbReference type="InterPro" id="IPR024478">
    <property type="entry name" value="HlyB_4HB_MCP"/>
</dbReference>
<dbReference type="SUPFAM" id="SSF58104">
    <property type="entry name" value="Methyl-accepting chemotaxis protein (MCP) signaling domain"/>
    <property type="match status" value="1"/>
</dbReference>
<evidence type="ECO:0000256" key="5">
    <source>
        <dbReference type="PROSITE-ProRule" id="PRU00284"/>
    </source>
</evidence>
<dbReference type="Pfam" id="PF12729">
    <property type="entry name" value="4HB_MCP_1"/>
    <property type="match status" value="1"/>
</dbReference>
<gene>
    <name evidence="9" type="ORF">ACFPKY_13050</name>
</gene>
<evidence type="ECO:0000259" key="8">
    <source>
        <dbReference type="PROSITE" id="PS50885"/>
    </source>
</evidence>
<keyword evidence="6" id="KW-0472">Membrane</keyword>
<evidence type="ECO:0000313" key="10">
    <source>
        <dbReference type="Proteomes" id="UP001595956"/>
    </source>
</evidence>
<evidence type="ECO:0000256" key="4">
    <source>
        <dbReference type="ARBA" id="ARBA00029447"/>
    </source>
</evidence>
<sequence length="529" mass="55159">MKRLTIGRRIGVGFVMVVLTMVAVIVVGVVQVSQIDGDLGTINDQNAVKQRYAVDFRGSVHDRAIAIRDVALAYGDEEIETQAQLIDDLAAAYAAAEAPMDELFADGPVSAEEKRALADIKAVQAETLPLIDQVIDLKREGNSFAAMDLLDDQVKPAFVEWLRVINVLIDLEESMNQEVTASARGIADRFLVIMAVLGLVAAALAAFVGYRTTRTITRPLDKARRVLVAVADGDLTQRIEIRGNDEVTDMAESMNAALESMSAVMSEISSSAELLGSVSERAERVSSTIGTAAAQSSAQAALVAGAADEVSRNVQTVASGSEEMSASIREISGSANDAAEVAAQAVGLVDTTNDTVTKLGESSQQIGDVVKVISAIADQTNLLALNATIEAARAGEAGKGFAVVAQEVKDLAQETARATEDIARRVEAIQADSSGAVTAIGEIATIMGSINDYQGTIASAVEEQTATTNEMSRNVAEAADGAGQIAENMTSVAEAARSATEAAGESQAAAEELAGVSGHLRALVAGFRF</sequence>
<dbReference type="Pfam" id="PF00015">
    <property type="entry name" value="MCPsignal"/>
    <property type="match status" value="1"/>
</dbReference>
<dbReference type="RefSeq" id="WP_345179399.1">
    <property type="nucleotide sequence ID" value="NZ_BAABFQ010000007.1"/>
</dbReference>
<reference evidence="10" key="1">
    <citation type="journal article" date="2019" name="Int. J. Syst. Evol. Microbiol.">
        <title>The Global Catalogue of Microorganisms (GCM) 10K type strain sequencing project: providing services to taxonomists for standard genome sequencing and annotation.</title>
        <authorList>
            <consortium name="The Broad Institute Genomics Platform"/>
            <consortium name="The Broad Institute Genome Sequencing Center for Infectious Disease"/>
            <person name="Wu L."/>
            <person name="Ma J."/>
        </authorList>
    </citation>
    <scope>NUCLEOTIDE SEQUENCE [LARGE SCALE GENOMIC DNA]</scope>
    <source>
        <strain evidence="10">KACC 13778</strain>
    </source>
</reference>
<keyword evidence="3 5" id="KW-0807">Transducer</keyword>
<dbReference type="EMBL" id="JBHSMD010000004">
    <property type="protein sequence ID" value="MFC5494037.1"/>
    <property type="molecule type" value="Genomic_DNA"/>
</dbReference>
<dbReference type="Proteomes" id="UP001595956">
    <property type="component" value="Unassembled WGS sequence"/>
</dbReference>
<protein>
    <submittedName>
        <fullName evidence="9">Methyl-accepting chemotaxis protein</fullName>
    </submittedName>
</protein>
<proteinExistence type="inferred from homology"/>
<keyword evidence="2 6" id="KW-1133">Transmembrane helix</keyword>
<dbReference type="SMART" id="SM00304">
    <property type="entry name" value="HAMP"/>
    <property type="match status" value="2"/>
</dbReference>
<keyword evidence="1 6" id="KW-0812">Transmembrane</keyword>
<feature type="domain" description="HAMP" evidence="8">
    <location>
        <begin position="214"/>
        <end position="266"/>
    </location>
</feature>
<evidence type="ECO:0000256" key="3">
    <source>
        <dbReference type="ARBA" id="ARBA00023224"/>
    </source>
</evidence>
<organism evidence="9 10">
    <name type="scientific">Nocardioides caricicola</name>
    <dbReference type="NCBI Taxonomy" id="634770"/>
    <lineage>
        <taxon>Bacteria</taxon>
        <taxon>Bacillati</taxon>
        <taxon>Actinomycetota</taxon>
        <taxon>Actinomycetes</taxon>
        <taxon>Propionibacteriales</taxon>
        <taxon>Nocardioidaceae</taxon>
        <taxon>Nocardioides</taxon>
    </lineage>
</organism>
<dbReference type="PANTHER" id="PTHR32089">
    <property type="entry name" value="METHYL-ACCEPTING CHEMOTAXIS PROTEIN MCPB"/>
    <property type="match status" value="1"/>
</dbReference>
<evidence type="ECO:0000256" key="2">
    <source>
        <dbReference type="ARBA" id="ARBA00022989"/>
    </source>
</evidence>